<feature type="transmembrane region" description="Helical" evidence="1">
    <location>
        <begin position="93"/>
        <end position="115"/>
    </location>
</feature>
<feature type="transmembrane region" description="Helical" evidence="1">
    <location>
        <begin position="63"/>
        <end position="87"/>
    </location>
</feature>
<keyword evidence="3" id="KW-1185">Reference proteome</keyword>
<sequence>MDAESARAITGAIALTLFVLSLTVYVTALVTKDPDQEPNSLIGIKTRATKSSKEAWVAGHRAAYPYMMAGATQCLASAVLIAGLLVLGSVPATAMLTLSVALTLGGAVVLTLSGIKADREAKKHARVE</sequence>
<dbReference type="InterPro" id="IPR025962">
    <property type="entry name" value="SdpI/YhfL"/>
</dbReference>
<dbReference type="Pfam" id="PF13630">
    <property type="entry name" value="SdpI"/>
    <property type="match status" value="1"/>
</dbReference>
<name>A0ABU4B2S4_9NOCA</name>
<dbReference type="Proteomes" id="UP001185899">
    <property type="component" value="Unassembled WGS sequence"/>
</dbReference>
<evidence type="ECO:0000256" key="1">
    <source>
        <dbReference type="SAM" id="Phobius"/>
    </source>
</evidence>
<keyword evidence="1" id="KW-1133">Transmembrane helix</keyword>
<comment type="caution">
    <text evidence="2">The sequence shown here is derived from an EMBL/GenBank/DDBJ whole genome shotgun (WGS) entry which is preliminary data.</text>
</comment>
<gene>
    <name evidence="2" type="ORF">R3P95_19770</name>
</gene>
<protein>
    <submittedName>
        <fullName evidence="2">SdpI family protein</fullName>
    </submittedName>
</protein>
<proteinExistence type="predicted"/>
<organism evidence="2 3">
    <name type="scientific">Rhodococcus cercidiphylli</name>
    <dbReference type="NCBI Taxonomy" id="489916"/>
    <lineage>
        <taxon>Bacteria</taxon>
        <taxon>Bacillati</taxon>
        <taxon>Actinomycetota</taxon>
        <taxon>Actinomycetes</taxon>
        <taxon>Mycobacteriales</taxon>
        <taxon>Nocardiaceae</taxon>
        <taxon>Rhodococcus</taxon>
    </lineage>
</organism>
<feature type="transmembrane region" description="Helical" evidence="1">
    <location>
        <begin position="6"/>
        <end position="30"/>
    </location>
</feature>
<evidence type="ECO:0000313" key="3">
    <source>
        <dbReference type="Proteomes" id="UP001185899"/>
    </source>
</evidence>
<dbReference type="RefSeq" id="WP_317549236.1">
    <property type="nucleotide sequence ID" value="NZ_JAWLKE010000007.1"/>
</dbReference>
<accession>A0ABU4B2S4</accession>
<reference evidence="2 3" key="1">
    <citation type="submission" date="2023-10" db="EMBL/GenBank/DDBJ databases">
        <title>Development of a sustainable strategy for remediation of hydrocarbon-contaminated territories based on the waste exchange concept.</title>
        <authorList>
            <person name="Krivoruchko A."/>
        </authorList>
    </citation>
    <scope>NUCLEOTIDE SEQUENCE [LARGE SCALE GENOMIC DNA]</scope>
    <source>
        <strain evidence="2 3">IEGM 1322</strain>
    </source>
</reference>
<dbReference type="EMBL" id="JAWLKE010000007">
    <property type="protein sequence ID" value="MDV6232798.1"/>
    <property type="molecule type" value="Genomic_DNA"/>
</dbReference>
<keyword evidence="1" id="KW-0472">Membrane</keyword>
<evidence type="ECO:0000313" key="2">
    <source>
        <dbReference type="EMBL" id="MDV6232798.1"/>
    </source>
</evidence>
<keyword evidence="1" id="KW-0812">Transmembrane</keyword>